<evidence type="ECO:0000313" key="3">
    <source>
        <dbReference type="Proteomes" id="UP000298264"/>
    </source>
</evidence>
<keyword evidence="1" id="KW-0472">Membrane</keyword>
<accession>A0A4R9LJM3</accession>
<evidence type="ECO:0000256" key="1">
    <source>
        <dbReference type="SAM" id="Phobius"/>
    </source>
</evidence>
<dbReference type="PROSITE" id="PS51257">
    <property type="entry name" value="PROKAR_LIPOPROTEIN"/>
    <property type="match status" value="1"/>
</dbReference>
<dbReference type="Proteomes" id="UP000298264">
    <property type="component" value="Unassembled WGS sequence"/>
</dbReference>
<evidence type="ECO:0008006" key="4">
    <source>
        <dbReference type="Google" id="ProtNLM"/>
    </source>
</evidence>
<dbReference type="EMBL" id="RQHV01000062">
    <property type="protein sequence ID" value="TGN07033.1"/>
    <property type="molecule type" value="Genomic_DNA"/>
</dbReference>
<reference evidence="2" key="1">
    <citation type="journal article" date="2019" name="PLoS Negl. Trop. Dis.">
        <title>Revisiting the worldwide diversity of Leptospira species in the environment.</title>
        <authorList>
            <person name="Vincent A.T."/>
            <person name="Schiettekatte O."/>
            <person name="Bourhy P."/>
            <person name="Veyrier F.J."/>
            <person name="Picardeau M."/>
        </authorList>
    </citation>
    <scope>NUCLEOTIDE SEQUENCE [LARGE SCALE GENOMIC DNA]</scope>
    <source>
        <strain evidence="2">201400974</strain>
    </source>
</reference>
<sequence>MKLDRKWNLGIFWILNLSLFLFVGCASGNYYERDCFNDPSCRNNQYYNRNSGNYNYNRMYYYQQPSYNRQGGDAHHNPFHVPAGRFHNAGNPGKWKL</sequence>
<organism evidence="2 3">
    <name type="scientific">Leptospira ilyithenensis</name>
    <dbReference type="NCBI Taxonomy" id="2484901"/>
    <lineage>
        <taxon>Bacteria</taxon>
        <taxon>Pseudomonadati</taxon>
        <taxon>Spirochaetota</taxon>
        <taxon>Spirochaetia</taxon>
        <taxon>Leptospirales</taxon>
        <taxon>Leptospiraceae</taxon>
        <taxon>Leptospira</taxon>
    </lineage>
</organism>
<gene>
    <name evidence="2" type="ORF">EHS11_18085</name>
</gene>
<feature type="transmembrane region" description="Helical" evidence="1">
    <location>
        <begin position="12"/>
        <end position="31"/>
    </location>
</feature>
<dbReference type="OrthoDB" id="332076at2"/>
<keyword evidence="1" id="KW-1133">Transmembrane helix</keyword>
<keyword evidence="3" id="KW-1185">Reference proteome</keyword>
<comment type="caution">
    <text evidence="2">The sequence shown here is derived from an EMBL/GenBank/DDBJ whole genome shotgun (WGS) entry which is preliminary data.</text>
</comment>
<protein>
    <recommendedName>
        <fullName evidence="4">Lipoprotein</fullName>
    </recommendedName>
</protein>
<keyword evidence="1" id="KW-0812">Transmembrane</keyword>
<proteinExistence type="predicted"/>
<dbReference type="RefSeq" id="WP_135765757.1">
    <property type="nucleotide sequence ID" value="NZ_RQHV01000062.1"/>
</dbReference>
<evidence type="ECO:0000313" key="2">
    <source>
        <dbReference type="EMBL" id="TGN07033.1"/>
    </source>
</evidence>
<name>A0A4R9LJM3_9LEPT</name>
<dbReference type="AlphaFoldDB" id="A0A4R9LJM3"/>